<dbReference type="EMBL" id="JXTB01000007">
    <property type="protein sequence ID" value="PON78748.1"/>
    <property type="molecule type" value="Genomic_DNA"/>
</dbReference>
<sequence length="67" mass="7414">MVIDIGIVNVGKSSGDGDMVAGTRRLRFGLHDIDDYTVSSCGMRETARELRTILDIDDVLDNFLMHS</sequence>
<name>A0A2P5DZM7_PARAD</name>
<protein>
    <submittedName>
        <fullName evidence="1">Uncharacterized protein</fullName>
    </submittedName>
</protein>
<evidence type="ECO:0000313" key="1">
    <source>
        <dbReference type="EMBL" id="PON78748.1"/>
    </source>
</evidence>
<evidence type="ECO:0000313" key="2">
    <source>
        <dbReference type="Proteomes" id="UP000237105"/>
    </source>
</evidence>
<dbReference type="Proteomes" id="UP000237105">
    <property type="component" value="Unassembled WGS sequence"/>
</dbReference>
<keyword evidence="2" id="KW-1185">Reference proteome</keyword>
<organism evidence="1 2">
    <name type="scientific">Parasponia andersonii</name>
    <name type="common">Sponia andersonii</name>
    <dbReference type="NCBI Taxonomy" id="3476"/>
    <lineage>
        <taxon>Eukaryota</taxon>
        <taxon>Viridiplantae</taxon>
        <taxon>Streptophyta</taxon>
        <taxon>Embryophyta</taxon>
        <taxon>Tracheophyta</taxon>
        <taxon>Spermatophyta</taxon>
        <taxon>Magnoliopsida</taxon>
        <taxon>eudicotyledons</taxon>
        <taxon>Gunneridae</taxon>
        <taxon>Pentapetalae</taxon>
        <taxon>rosids</taxon>
        <taxon>fabids</taxon>
        <taxon>Rosales</taxon>
        <taxon>Cannabaceae</taxon>
        <taxon>Parasponia</taxon>
    </lineage>
</organism>
<gene>
    <name evidence="1" type="ORF">PanWU01x14_016470</name>
</gene>
<proteinExistence type="predicted"/>
<reference evidence="2" key="1">
    <citation type="submission" date="2016-06" db="EMBL/GenBank/DDBJ databases">
        <title>Parallel loss of symbiosis genes in relatives of nitrogen-fixing non-legume Parasponia.</title>
        <authorList>
            <person name="Van Velzen R."/>
            <person name="Holmer R."/>
            <person name="Bu F."/>
            <person name="Rutten L."/>
            <person name="Van Zeijl A."/>
            <person name="Liu W."/>
            <person name="Santuari L."/>
            <person name="Cao Q."/>
            <person name="Sharma T."/>
            <person name="Shen D."/>
            <person name="Roswanjaya Y."/>
            <person name="Wardhani T."/>
            <person name="Kalhor M.S."/>
            <person name="Jansen J."/>
            <person name="Van den Hoogen J."/>
            <person name="Gungor B."/>
            <person name="Hartog M."/>
            <person name="Hontelez J."/>
            <person name="Verver J."/>
            <person name="Yang W.-C."/>
            <person name="Schijlen E."/>
            <person name="Repin R."/>
            <person name="Schilthuizen M."/>
            <person name="Schranz E."/>
            <person name="Heidstra R."/>
            <person name="Miyata K."/>
            <person name="Fedorova E."/>
            <person name="Kohlen W."/>
            <person name="Bisseling T."/>
            <person name="Smit S."/>
            <person name="Geurts R."/>
        </authorList>
    </citation>
    <scope>NUCLEOTIDE SEQUENCE [LARGE SCALE GENOMIC DNA]</scope>
    <source>
        <strain evidence="2">cv. WU1-14</strain>
    </source>
</reference>
<accession>A0A2P5DZM7</accession>
<dbReference type="AlphaFoldDB" id="A0A2P5DZM7"/>
<comment type="caution">
    <text evidence="1">The sequence shown here is derived from an EMBL/GenBank/DDBJ whole genome shotgun (WGS) entry which is preliminary data.</text>
</comment>